<name>T1IY37_STRMM</name>
<evidence type="ECO:0000313" key="2">
    <source>
        <dbReference type="Proteomes" id="UP000014500"/>
    </source>
</evidence>
<proteinExistence type="predicted"/>
<dbReference type="EMBL" id="JH431669">
    <property type="status" value="NOT_ANNOTATED_CDS"/>
    <property type="molecule type" value="Genomic_DNA"/>
</dbReference>
<dbReference type="HOGENOM" id="CLU_1761082_0_0_1"/>
<evidence type="ECO:0000313" key="1">
    <source>
        <dbReference type="EnsemblMetazoa" id="SMAR006138-PA"/>
    </source>
</evidence>
<dbReference type="Proteomes" id="UP000014500">
    <property type="component" value="Unassembled WGS sequence"/>
</dbReference>
<dbReference type="EnsemblMetazoa" id="SMAR006138-RA">
    <property type="protein sequence ID" value="SMAR006138-PA"/>
    <property type="gene ID" value="SMAR006138"/>
</dbReference>
<reference evidence="1" key="2">
    <citation type="submission" date="2015-02" db="UniProtKB">
        <authorList>
            <consortium name="EnsemblMetazoa"/>
        </authorList>
    </citation>
    <scope>IDENTIFICATION</scope>
</reference>
<sequence length="148" mass="16628">MMILLDWIKELHSSRVPFDKMTAQEAACFADIAQRPPQNAESFFTHSKPTGNLAILVESKNKNKSYDVMTSVRRSPLVIRNSTLGHPTLTVGALADARCLILGLVVRRCVVLEGPYLHLVDRGRRPVSRRIFEARDLINRTPDPPTHS</sequence>
<reference evidence="2" key="1">
    <citation type="submission" date="2011-05" db="EMBL/GenBank/DDBJ databases">
        <authorList>
            <person name="Richards S.R."/>
            <person name="Qu J."/>
            <person name="Jiang H."/>
            <person name="Jhangiani S.N."/>
            <person name="Agravi P."/>
            <person name="Goodspeed R."/>
            <person name="Gross S."/>
            <person name="Mandapat C."/>
            <person name="Jackson L."/>
            <person name="Mathew T."/>
            <person name="Pu L."/>
            <person name="Thornton R."/>
            <person name="Saada N."/>
            <person name="Wilczek-Boney K.B."/>
            <person name="Lee S."/>
            <person name="Kovar C."/>
            <person name="Wu Y."/>
            <person name="Scherer S.E."/>
            <person name="Worley K.C."/>
            <person name="Muzny D.M."/>
            <person name="Gibbs R."/>
        </authorList>
    </citation>
    <scope>NUCLEOTIDE SEQUENCE</scope>
    <source>
        <strain evidence="2">Brora</strain>
    </source>
</reference>
<accession>T1IY37</accession>
<protein>
    <submittedName>
        <fullName evidence="1">Uncharacterized protein</fullName>
    </submittedName>
</protein>
<keyword evidence="2" id="KW-1185">Reference proteome</keyword>
<organism evidence="1 2">
    <name type="scientific">Strigamia maritima</name>
    <name type="common">European centipede</name>
    <name type="synonym">Geophilus maritimus</name>
    <dbReference type="NCBI Taxonomy" id="126957"/>
    <lineage>
        <taxon>Eukaryota</taxon>
        <taxon>Metazoa</taxon>
        <taxon>Ecdysozoa</taxon>
        <taxon>Arthropoda</taxon>
        <taxon>Myriapoda</taxon>
        <taxon>Chilopoda</taxon>
        <taxon>Pleurostigmophora</taxon>
        <taxon>Geophilomorpha</taxon>
        <taxon>Linotaeniidae</taxon>
        <taxon>Strigamia</taxon>
    </lineage>
</organism>
<dbReference type="AlphaFoldDB" id="T1IY37"/>